<evidence type="ECO:0000313" key="13">
    <source>
        <dbReference type="Proteomes" id="UP000507163"/>
    </source>
</evidence>
<sequence length="71" mass="8017">MKVPTNRKIVKKVETFDNNITNRGNVPTSVAKKGKKYPVGPILLGIFIFVVIGSVVIQILNIFNRSNSYYY</sequence>
<gene>
    <name evidence="8" type="ORF">PCHAJ_000046800</name>
    <name evidence="10" type="ORF">PCHAS_0317900</name>
    <name evidence="9" type="ORF">PCHCB_000046900</name>
</gene>
<evidence type="ECO:0000256" key="4">
    <source>
        <dbReference type="ARBA" id="ARBA00022824"/>
    </source>
</evidence>
<evidence type="ECO:0000256" key="1">
    <source>
        <dbReference type="ARBA" id="ARBA00004389"/>
    </source>
</evidence>
<evidence type="ECO:0000313" key="9">
    <source>
        <dbReference type="EMBL" id="SCL98167.1"/>
    </source>
</evidence>
<organism evidence="9 12">
    <name type="scientific">Plasmodium chabaudi chabaudi</name>
    <dbReference type="NCBI Taxonomy" id="31271"/>
    <lineage>
        <taxon>Eukaryota</taxon>
        <taxon>Sar</taxon>
        <taxon>Alveolata</taxon>
        <taxon>Apicomplexa</taxon>
        <taxon>Aconoidasida</taxon>
        <taxon>Haemosporida</taxon>
        <taxon>Plasmodiidae</taxon>
        <taxon>Plasmodium</taxon>
        <taxon>Plasmodium (Vinckeia)</taxon>
    </lineage>
</organism>
<dbReference type="Pfam" id="PF06624">
    <property type="entry name" value="RAMP4"/>
    <property type="match status" value="1"/>
</dbReference>
<comment type="similarity">
    <text evidence="2">Belongs to the RAMP4 family.</text>
</comment>
<dbReference type="GeneID" id="3498387"/>
<reference evidence="10 11" key="1">
    <citation type="journal article" date="2014" name="BMC Biol.">
        <title>A comprehensive evaluation of rodent malaria parasite genomes and gene expression.</title>
        <authorList>
            <person name="Otto T.D."/>
            <person name="Bohme U."/>
            <person name="Jackson A.P."/>
            <person name="Hunt M."/>
            <person name="Franke-Fayard B."/>
            <person name="Hoeijmakers W.A."/>
            <person name="Religa A.A."/>
            <person name="Robertson L."/>
            <person name="Sanders M."/>
            <person name="Ogun S.A."/>
            <person name="Cunningham D."/>
            <person name="Erhart A."/>
            <person name="Billker O."/>
            <person name="Khan S.M."/>
            <person name="Stunnenberg H.G."/>
            <person name="Langhorne J."/>
            <person name="Holder A.A."/>
            <person name="Waters A.P."/>
            <person name="Newbold C.I."/>
            <person name="Pain A."/>
            <person name="Berriman M."/>
            <person name="Janse C.J."/>
        </authorList>
    </citation>
    <scope>NUCLEOTIDE SEQUENCE [LARGE SCALE GENOMIC DNA]</scope>
    <source>
        <strain evidence="10 11">AS</strain>
    </source>
</reference>
<dbReference type="PANTHER" id="PTHR15601:SF0">
    <property type="entry name" value="GEO09675P1"/>
    <property type="match status" value="1"/>
</dbReference>
<accession>A0A077TLY2</accession>
<dbReference type="Proteomes" id="UP000195489">
    <property type="component" value="Chromosome 3"/>
</dbReference>
<dbReference type="EMBL" id="LT608155">
    <property type="protein sequence ID" value="SCL98167.1"/>
    <property type="molecule type" value="Genomic_DNA"/>
</dbReference>
<dbReference type="EMBL" id="LK022880">
    <property type="protein sequence ID" value="VTZ67097.1"/>
    <property type="molecule type" value="Genomic_DNA"/>
</dbReference>
<evidence type="ECO:0000256" key="2">
    <source>
        <dbReference type="ARBA" id="ARBA00005500"/>
    </source>
</evidence>
<keyword evidence="11" id="KW-1185">Reference proteome</keyword>
<dbReference type="EMBL" id="LT608169">
    <property type="protein sequence ID" value="SCL97799.1"/>
    <property type="molecule type" value="Genomic_DNA"/>
</dbReference>
<dbReference type="VEuPathDB" id="PlasmoDB:PCHAS_0317900"/>
<dbReference type="OrthoDB" id="16679at2759"/>
<name>A0A077TLY2_PLACU</name>
<reference evidence="10" key="2">
    <citation type="submission" date="2014-05" db="EMBL/GenBank/DDBJ databases">
        <authorList>
            <person name="Aslett M.A."/>
            <person name="De Silva N."/>
        </authorList>
    </citation>
    <scope>NUCLEOTIDE SEQUENCE</scope>
    <source>
        <strain evidence="10">AS</strain>
    </source>
</reference>
<evidence type="ECO:0000256" key="7">
    <source>
        <dbReference type="SAM" id="Phobius"/>
    </source>
</evidence>
<reference evidence="12 13" key="3">
    <citation type="submission" date="2016-08" db="EMBL/GenBank/DDBJ databases">
        <authorList>
            <consortium name="Pathogen Informatics"/>
        </authorList>
    </citation>
    <scope>NUCLEOTIDE SEQUENCE [LARGE SCALE GENOMIC DNA]</scope>
    <source>
        <strain evidence="8 13">AJ</strain>
        <strain evidence="10">AS</strain>
        <strain evidence="9 12">CB</strain>
    </source>
</reference>
<comment type="subcellular location">
    <subcellularLocation>
        <location evidence="1">Endoplasmic reticulum membrane</location>
        <topology evidence="1">Single-pass membrane protein</topology>
    </subcellularLocation>
</comment>
<dbReference type="RefSeq" id="XP_016653233.1">
    <property type="nucleotide sequence ID" value="XM_016799925.1"/>
</dbReference>
<keyword evidence="3 7" id="KW-0812">Transmembrane</keyword>
<dbReference type="GO" id="GO:0005789">
    <property type="term" value="C:endoplasmic reticulum membrane"/>
    <property type="evidence" value="ECO:0007669"/>
    <property type="project" value="UniProtKB-SubCell"/>
</dbReference>
<keyword evidence="4" id="KW-0256">Endoplasmic reticulum</keyword>
<evidence type="ECO:0000313" key="10">
    <source>
        <dbReference type="EMBL" id="VTZ67097.1"/>
    </source>
</evidence>
<protein>
    <submittedName>
        <fullName evidence="9">Ribosome associated membrane protein RAMP4, putative</fullName>
    </submittedName>
</protein>
<proteinExistence type="inferred from homology"/>
<evidence type="ECO:0000256" key="3">
    <source>
        <dbReference type="ARBA" id="ARBA00022692"/>
    </source>
</evidence>
<evidence type="ECO:0000256" key="5">
    <source>
        <dbReference type="ARBA" id="ARBA00022989"/>
    </source>
</evidence>
<evidence type="ECO:0000313" key="8">
    <source>
        <dbReference type="EMBL" id="SCL97799.1"/>
    </source>
</evidence>
<evidence type="ECO:0000256" key="6">
    <source>
        <dbReference type="ARBA" id="ARBA00023136"/>
    </source>
</evidence>
<evidence type="ECO:0000313" key="11">
    <source>
        <dbReference type="Proteomes" id="UP000071118"/>
    </source>
</evidence>
<dbReference type="PANTHER" id="PTHR15601">
    <property type="entry name" value="STRESS ASSOCIATED ENDOPLASMIC RETICULUM PROTEIN SERP1/RAMP4"/>
    <property type="match status" value="1"/>
</dbReference>
<dbReference type="Proteomes" id="UP000507163">
    <property type="component" value="Chromosome 3"/>
</dbReference>
<feature type="transmembrane region" description="Helical" evidence="7">
    <location>
        <begin position="42"/>
        <end position="63"/>
    </location>
</feature>
<keyword evidence="6 7" id="KW-0472">Membrane</keyword>
<evidence type="ECO:0000313" key="12">
    <source>
        <dbReference type="Proteomes" id="UP000195489"/>
    </source>
</evidence>
<dbReference type="AlphaFoldDB" id="A0A077TLY2"/>
<dbReference type="Proteomes" id="UP000071118">
    <property type="component" value="Chromosome 3"/>
</dbReference>
<keyword evidence="5 7" id="KW-1133">Transmembrane helix</keyword>
<dbReference type="GO" id="GO:0030968">
    <property type="term" value="P:endoplasmic reticulum unfolded protein response"/>
    <property type="evidence" value="ECO:0007669"/>
    <property type="project" value="TreeGrafter"/>
</dbReference>
<dbReference type="InterPro" id="IPR010580">
    <property type="entry name" value="ER_stress-assoc"/>
</dbReference>
<dbReference type="KEGG" id="pcb:PCHAS_0317900"/>